<keyword evidence="2" id="KW-1185">Reference proteome</keyword>
<feature type="non-terminal residue" evidence="1">
    <location>
        <position position="217"/>
    </location>
</feature>
<evidence type="ECO:0000313" key="1">
    <source>
        <dbReference type="EMBL" id="CAG8789898.1"/>
    </source>
</evidence>
<reference evidence="1" key="1">
    <citation type="submission" date="2021-06" db="EMBL/GenBank/DDBJ databases">
        <authorList>
            <person name="Kallberg Y."/>
            <person name="Tangrot J."/>
            <person name="Rosling A."/>
        </authorList>
    </citation>
    <scope>NUCLEOTIDE SEQUENCE</scope>
    <source>
        <strain evidence="1">MA461A</strain>
    </source>
</reference>
<dbReference type="Proteomes" id="UP000789920">
    <property type="component" value="Unassembled WGS sequence"/>
</dbReference>
<proteinExistence type="predicted"/>
<sequence length="217" mass="24983">MHSFDISNFWLTYLPPWPLSAPTQPLTIIIPLIVTMCGLVLTPYFLRNKAIDGMVYEEPLIVQKNTDYKIIRNKRYRIVYIPHQLGSIVPLVVLIHGIGGQVAQWEYQLEYFSSTANVLAIDLLGCGKSYISKRSDDYKTESLVDDLEELLKLYPSETMVFVCHSYGCCLGTFLYQRFKSTVKAITFVSVKADISEKELLQRKKIQSYPDIFFDAFR</sequence>
<evidence type="ECO:0000313" key="2">
    <source>
        <dbReference type="Proteomes" id="UP000789920"/>
    </source>
</evidence>
<dbReference type="EMBL" id="CAJVQC010051081">
    <property type="protein sequence ID" value="CAG8789898.1"/>
    <property type="molecule type" value="Genomic_DNA"/>
</dbReference>
<protein>
    <submittedName>
        <fullName evidence="1">33171_t:CDS:1</fullName>
    </submittedName>
</protein>
<organism evidence="1 2">
    <name type="scientific">Racocetra persica</name>
    <dbReference type="NCBI Taxonomy" id="160502"/>
    <lineage>
        <taxon>Eukaryota</taxon>
        <taxon>Fungi</taxon>
        <taxon>Fungi incertae sedis</taxon>
        <taxon>Mucoromycota</taxon>
        <taxon>Glomeromycotina</taxon>
        <taxon>Glomeromycetes</taxon>
        <taxon>Diversisporales</taxon>
        <taxon>Gigasporaceae</taxon>
        <taxon>Racocetra</taxon>
    </lineage>
</organism>
<accession>A0ACA9REP3</accession>
<comment type="caution">
    <text evidence="1">The sequence shown here is derived from an EMBL/GenBank/DDBJ whole genome shotgun (WGS) entry which is preliminary data.</text>
</comment>
<gene>
    <name evidence="1" type="ORF">RPERSI_LOCUS18952</name>
</gene>
<name>A0ACA9REP3_9GLOM</name>